<dbReference type="OrthoDB" id="5918348at2"/>
<evidence type="ECO:0000313" key="2">
    <source>
        <dbReference type="Proteomes" id="UP000070529"/>
    </source>
</evidence>
<organism evidence="1 2">
    <name type="scientific">Enterovibrio coralii</name>
    <dbReference type="NCBI Taxonomy" id="294935"/>
    <lineage>
        <taxon>Bacteria</taxon>
        <taxon>Pseudomonadati</taxon>
        <taxon>Pseudomonadota</taxon>
        <taxon>Gammaproteobacteria</taxon>
        <taxon>Vibrionales</taxon>
        <taxon>Vibrionaceae</taxon>
        <taxon>Enterovibrio</taxon>
    </lineage>
</organism>
<proteinExistence type="predicted"/>
<dbReference type="EMBL" id="LNTY01000034">
    <property type="protein sequence ID" value="KXF81299.1"/>
    <property type="molecule type" value="Genomic_DNA"/>
</dbReference>
<gene>
    <name evidence="1" type="ORF">ATN88_00675</name>
</gene>
<accession>A0A135I787</accession>
<protein>
    <recommendedName>
        <fullName evidence="3">Flagellar rod protein FlaI</fullName>
    </recommendedName>
</protein>
<dbReference type="Proteomes" id="UP000070529">
    <property type="component" value="Unassembled WGS sequence"/>
</dbReference>
<keyword evidence="2" id="KW-1185">Reference proteome</keyword>
<name>A0A135I787_9GAMM</name>
<evidence type="ECO:0000313" key="1">
    <source>
        <dbReference type="EMBL" id="KXF81299.1"/>
    </source>
</evidence>
<sequence>MSFLAELQHIDEQLLTVLGHEVVDLDEMARLLNERKECLAEITNLPEKPEQVAWSAAMQRTKYLMSLIKNHRDSTAAQASHLIKGRKSVQLYKKFE</sequence>
<reference evidence="1 2" key="1">
    <citation type="submission" date="2015-11" db="EMBL/GenBank/DDBJ databases">
        <title>Genomic Taxonomy of the Vibrionaceae.</title>
        <authorList>
            <person name="Gomez-Gil B."/>
            <person name="Enciso-Ibarra J."/>
        </authorList>
    </citation>
    <scope>NUCLEOTIDE SEQUENCE [LARGE SCALE GENOMIC DNA]</scope>
    <source>
        <strain evidence="1 2">CAIM 912</strain>
    </source>
</reference>
<comment type="caution">
    <text evidence="1">The sequence shown here is derived from an EMBL/GenBank/DDBJ whole genome shotgun (WGS) entry which is preliminary data.</text>
</comment>
<dbReference type="RefSeq" id="WP_067415917.1">
    <property type="nucleotide sequence ID" value="NZ_LNTY01000034.1"/>
</dbReference>
<evidence type="ECO:0008006" key="3">
    <source>
        <dbReference type="Google" id="ProtNLM"/>
    </source>
</evidence>
<dbReference type="AlphaFoldDB" id="A0A135I787"/>
<dbReference type="STRING" id="294935.ATN88_00675"/>